<dbReference type="AlphaFoldDB" id="A0A150FUB5"/>
<dbReference type="Proteomes" id="UP000075714">
    <property type="component" value="Unassembled WGS sequence"/>
</dbReference>
<reference evidence="15" key="1">
    <citation type="journal article" date="2016" name="Nat. Commun.">
        <title>The Gonium pectorale genome demonstrates co-option of cell cycle regulation during the evolution of multicellularity.</title>
        <authorList>
            <person name="Hanschen E.R."/>
            <person name="Marriage T.N."/>
            <person name="Ferris P.J."/>
            <person name="Hamaji T."/>
            <person name="Toyoda A."/>
            <person name="Fujiyama A."/>
            <person name="Neme R."/>
            <person name="Noguchi H."/>
            <person name="Minakuchi Y."/>
            <person name="Suzuki M."/>
            <person name="Kawai-Toyooka H."/>
            <person name="Smith D.R."/>
            <person name="Sparks H."/>
            <person name="Anderson J."/>
            <person name="Bakaric R."/>
            <person name="Luria V."/>
            <person name="Karger A."/>
            <person name="Kirschner M.W."/>
            <person name="Durand P.M."/>
            <person name="Michod R.E."/>
            <person name="Nozaki H."/>
            <person name="Olson B.J."/>
        </authorList>
    </citation>
    <scope>NUCLEOTIDE SEQUENCE [LARGE SCALE GENOMIC DNA]</scope>
    <source>
        <strain evidence="15">NIES-2863</strain>
    </source>
</reference>
<evidence type="ECO:0000259" key="13">
    <source>
        <dbReference type="Pfam" id="PF01529"/>
    </source>
</evidence>
<proteinExistence type="inferred from homology"/>
<gene>
    <name evidence="14" type="ORF">GPECTOR_670g801</name>
</gene>
<dbReference type="OrthoDB" id="4096362at2759"/>
<keyword evidence="15" id="KW-1185">Reference proteome</keyword>
<comment type="catalytic activity">
    <reaction evidence="10 11">
        <text>L-cysteinyl-[protein] + hexadecanoyl-CoA = S-hexadecanoyl-L-cysteinyl-[protein] + CoA</text>
        <dbReference type="Rhea" id="RHEA:36683"/>
        <dbReference type="Rhea" id="RHEA-COMP:10131"/>
        <dbReference type="Rhea" id="RHEA-COMP:11032"/>
        <dbReference type="ChEBI" id="CHEBI:29950"/>
        <dbReference type="ChEBI" id="CHEBI:57287"/>
        <dbReference type="ChEBI" id="CHEBI:57379"/>
        <dbReference type="ChEBI" id="CHEBI:74151"/>
        <dbReference type="EC" id="2.3.1.225"/>
    </reaction>
</comment>
<keyword evidence="9 11" id="KW-0012">Acyltransferase</keyword>
<keyword evidence="8" id="KW-0449">Lipoprotein</keyword>
<evidence type="ECO:0000256" key="2">
    <source>
        <dbReference type="ARBA" id="ARBA00008574"/>
    </source>
</evidence>
<feature type="transmembrane region" description="Helical" evidence="11">
    <location>
        <begin position="27"/>
        <end position="46"/>
    </location>
</feature>
<feature type="transmembrane region" description="Helical" evidence="11">
    <location>
        <begin position="297"/>
        <end position="320"/>
    </location>
</feature>
<dbReference type="InterPro" id="IPR001594">
    <property type="entry name" value="Palmitoyltrfase_DHHC"/>
</dbReference>
<dbReference type="PANTHER" id="PTHR22883">
    <property type="entry name" value="ZINC FINGER DHHC DOMAIN CONTAINING PROTEIN"/>
    <property type="match status" value="1"/>
</dbReference>
<feature type="transmembrane region" description="Helical" evidence="11">
    <location>
        <begin position="340"/>
        <end position="364"/>
    </location>
</feature>
<evidence type="ECO:0000256" key="6">
    <source>
        <dbReference type="ARBA" id="ARBA00023136"/>
    </source>
</evidence>
<dbReference type="EMBL" id="LSYV01000667">
    <property type="protein sequence ID" value="KXZ41189.1"/>
    <property type="molecule type" value="Genomic_DNA"/>
</dbReference>
<evidence type="ECO:0000313" key="15">
    <source>
        <dbReference type="Proteomes" id="UP000075714"/>
    </source>
</evidence>
<comment type="similarity">
    <text evidence="2 11">Belongs to the DHHC palmitoyltransferase family.</text>
</comment>
<feature type="region of interest" description="Disordered" evidence="12">
    <location>
        <begin position="105"/>
        <end position="126"/>
    </location>
</feature>
<evidence type="ECO:0000256" key="7">
    <source>
        <dbReference type="ARBA" id="ARBA00023139"/>
    </source>
</evidence>
<protein>
    <recommendedName>
        <fullName evidence="11">S-acyltransferase</fullName>
        <ecNumber evidence="11">2.3.1.225</ecNumber>
    </recommendedName>
    <alternativeName>
        <fullName evidence="11">Palmitoyltransferase</fullName>
    </alternativeName>
</protein>
<evidence type="ECO:0000256" key="11">
    <source>
        <dbReference type="RuleBase" id="RU079119"/>
    </source>
</evidence>
<feature type="domain" description="Palmitoyltransferase DHHC" evidence="13">
    <location>
        <begin position="252"/>
        <end position="371"/>
    </location>
</feature>
<keyword evidence="7" id="KW-0564">Palmitate</keyword>
<keyword evidence="3 11" id="KW-0808">Transferase</keyword>
<evidence type="ECO:0000256" key="12">
    <source>
        <dbReference type="SAM" id="MobiDB-lite"/>
    </source>
</evidence>
<comment type="subcellular location">
    <subcellularLocation>
        <location evidence="1">Endomembrane system</location>
        <topology evidence="1">Multi-pass membrane protein</topology>
    </subcellularLocation>
</comment>
<evidence type="ECO:0000256" key="4">
    <source>
        <dbReference type="ARBA" id="ARBA00022692"/>
    </source>
</evidence>
<evidence type="ECO:0000256" key="10">
    <source>
        <dbReference type="ARBA" id="ARBA00048048"/>
    </source>
</evidence>
<comment type="domain">
    <text evidence="11">The DHHC domain is required for palmitoyltransferase activity.</text>
</comment>
<dbReference type="EC" id="2.3.1.225" evidence="11"/>
<dbReference type="Pfam" id="PF01529">
    <property type="entry name" value="DHHC"/>
    <property type="match status" value="1"/>
</dbReference>
<evidence type="ECO:0000256" key="5">
    <source>
        <dbReference type="ARBA" id="ARBA00022989"/>
    </source>
</evidence>
<sequence length="401" mass="41002">MGPIALTVHYAVMAAAAFGLGLRTLPAWYQAVFALLLVASLAALWATHLADPGALPLGSGRDPLIIALDMGTGDEAVPNRHRYARDFRGAWVRTMPAAEWLALQTEEQRQQQEREAAGVKEPAEGSINAVPTAGGGGDASVAAPPPSSAYVIEVAVAGGGAGPGGTAAAPSLSGGFLNLVAAHGNQFSSGGGGGVAVGDGGVGYLPLPSAPLPAPAAPQTGPGTMGGAASGGAGGGAAVVAAAELSGPVVVHKYCISCNIWRPEGSHHCNECGRCMEHFDHHCGTMGNCIARLNHRFFAGFMVLAQFACAQLCAGCAWRLRRDGFPSSRSWSLVETYLLLLLAGVAGYHIIMLGFGSLHCAFVAMDMTTKDCLRPSGDARSLVSNPPCCPGRRNPVAMLRA</sequence>
<organism evidence="14 15">
    <name type="scientific">Gonium pectorale</name>
    <name type="common">Green alga</name>
    <dbReference type="NCBI Taxonomy" id="33097"/>
    <lineage>
        <taxon>Eukaryota</taxon>
        <taxon>Viridiplantae</taxon>
        <taxon>Chlorophyta</taxon>
        <taxon>core chlorophytes</taxon>
        <taxon>Chlorophyceae</taxon>
        <taxon>CS clade</taxon>
        <taxon>Chlamydomonadales</taxon>
        <taxon>Volvocaceae</taxon>
        <taxon>Gonium</taxon>
    </lineage>
</organism>
<evidence type="ECO:0000256" key="9">
    <source>
        <dbReference type="ARBA" id="ARBA00023315"/>
    </source>
</evidence>
<keyword evidence="5 11" id="KW-1133">Transmembrane helix</keyword>
<evidence type="ECO:0000256" key="1">
    <source>
        <dbReference type="ARBA" id="ARBA00004127"/>
    </source>
</evidence>
<dbReference type="GO" id="GO:0006612">
    <property type="term" value="P:protein targeting to membrane"/>
    <property type="evidence" value="ECO:0007669"/>
    <property type="project" value="TreeGrafter"/>
</dbReference>
<dbReference type="InterPro" id="IPR039859">
    <property type="entry name" value="PFA4/ZDH16/20/ERF2-like"/>
</dbReference>
<dbReference type="GO" id="GO:0005794">
    <property type="term" value="C:Golgi apparatus"/>
    <property type="evidence" value="ECO:0007669"/>
    <property type="project" value="TreeGrafter"/>
</dbReference>
<evidence type="ECO:0000256" key="8">
    <source>
        <dbReference type="ARBA" id="ARBA00023288"/>
    </source>
</evidence>
<evidence type="ECO:0000256" key="3">
    <source>
        <dbReference type="ARBA" id="ARBA00022679"/>
    </source>
</evidence>
<evidence type="ECO:0000313" key="14">
    <source>
        <dbReference type="EMBL" id="KXZ41189.1"/>
    </source>
</evidence>
<dbReference type="STRING" id="33097.A0A150FUB5"/>
<dbReference type="PROSITE" id="PS50216">
    <property type="entry name" value="DHHC"/>
    <property type="match status" value="1"/>
</dbReference>
<dbReference type="PANTHER" id="PTHR22883:SF43">
    <property type="entry name" value="PALMITOYLTRANSFERASE APP"/>
    <property type="match status" value="1"/>
</dbReference>
<dbReference type="GO" id="GO:0005783">
    <property type="term" value="C:endoplasmic reticulum"/>
    <property type="evidence" value="ECO:0007669"/>
    <property type="project" value="TreeGrafter"/>
</dbReference>
<comment type="caution">
    <text evidence="14">The sequence shown here is derived from an EMBL/GenBank/DDBJ whole genome shotgun (WGS) entry which is preliminary data.</text>
</comment>
<keyword evidence="4 11" id="KW-0812">Transmembrane</keyword>
<name>A0A150FUB5_GONPE</name>
<feature type="compositionally biased region" description="Basic and acidic residues" evidence="12">
    <location>
        <begin position="106"/>
        <end position="123"/>
    </location>
</feature>
<dbReference type="GO" id="GO:0019706">
    <property type="term" value="F:protein-cysteine S-palmitoyltransferase activity"/>
    <property type="evidence" value="ECO:0007669"/>
    <property type="project" value="UniProtKB-EC"/>
</dbReference>
<keyword evidence="6 11" id="KW-0472">Membrane</keyword>
<accession>A0A150FUB5</accession>